<evidence type="ECO:0000256" key="2">
    <source>
        <dbReference type="PROSITE-ProRule" id="PRU00059"/>
    </source>
</evidence>
<name>A0ABP0GU98_CLALP</name>
<evidence type="ECO:0000313" key="8">
    <source>
        <dbReference type="Proteomes" id="UP001642483"/>
    </source>
</evidence>
<keyword evidence="1" id="KW-1015">Disulfide bond</keyword>
<feature type="domain" description="CUB" evidence="6">
    <location>
        <begin position="24"/>
        <end position="146"/>
    </location>
</feature>
<feature type="compositionally biased region" description="Basic and acidic residues" evidence="3">
    <location>
        <begin position="420"/>
        <end position="447"/>
    </location>
</feature>
<evidence type="ECO:0000256" key="1">
    <source>
        <dbReference type="ARBA" id="ARBA00023157"/>
    </source>
</evidence>
<dbReference type="PANTHER" id="PTHR46908:SF4">
    <property type="entry name" value="TUMOR NECROSIS FACTOR-INDUCIBLE GENE 6 PROTEIN"/>
    <property type="match status" value="1"/>
</dbReference>
<feature type="region of interest" description="Disordered" evidence="3">
    <location>
        <begin position="324"/>
        <end position="531"/>
    </location>
</feature>
<feature type="chain" id="PRO_5046138699" description="CUB domain-containing protein" evidence="5">
    <location>
        <begin position="22"/>
        <end position="531"/>
    </location>
</feature>
<dbReference type="CDD" id="cd00041">
    <property type="entry name" value="CUB"/>
    <property type="match status" value="1"/>
</dbReference>
<evidence type="ECO:0000256" key="3">
    <source>
        <dbReference type="SAM" id="MobiDB-lite"/>
    </source>
</evidence>
<dbReference type="EMBL" id="CAWYQH010000141">
    <property type="protein sequence ID" value="CAK8694384.1"/>
    <property type="molecule type" value="Genomic_DNA"/>
</dbReference>
<comment type="caution">
    <text evidence="7">The sequence shown here is derived from an EMBL/GenBank/DDBJ whole genome shotgun (WGS) entry which is preliminary data.</text>
</comment>
<dbReference type="SUPFAM" id="SSF49854">
    <property type="entry name" value="Spermadhesin, CUB domain"/>
    <property type="match status" value="1"/>
</dbReference>
<evidence type="ECO:0000256" key="4">
    <source>
        <dbReference type="SAM" id="Phobius"/>
    </source>
</evidence>
<feature type="signal peptide" evidence="5">
    <location>
        <begin position="1"/>
        <end position="21"/>
    </location>
</feature>
<dbReference type="Gene3D" id="2.60.120.290">
    <property type="entry name" value="Spermadhesin, CUB domain"/>
    <property type="match status" value="1"/>
</dbReference>
<keyword evidence="4" id="KW-1133">Transmembrane helix</keyword>
<keyword evidence="4" id="KW-0812">Transmembrane</keyword>
<feature type="compositionally biased region" description="Basic and acidic residues" evidence="3">
    <location>
        <begin position="488"/>
        <end position="499"/>
    </location>
</feature>
<feature type="compositionally biased region" description="Polar residues" evidence="3">
    <location>
        <begin position="456"/>
        <end position="465"/>
    </location>
</feature>
<dbReference type="Proteomes" id="UP001642483">
    <property type="component" value="Unassembled WGS sequence"/>
</dbReference>
<dbReference type="InterPro" id="IPR052129">
    <property type="entry name" value="Spermadhesin-Link_domain"/>
</dbReference>
<protein>
    <recommendedName>
        <fullName evidence="6">CUB domain-containing protein</fullName>
    </recommendedName>
</protein>
<evidence type="ECO:0000259" key="6">
    <source>
        <dbReference type="PROSITE" id="PS01180"/>
    </source>
</evidence>
<feature type="compositionally biased region" description="Basic residues" evidence="3">
    <location>
        <begin position="336"/>
        <end position="349"/>
    </location>
</feature>
<feature type="compositionally biased region" description="Basic residues" evidence="3">
    <location>
        <begin position="500"/>
        <end position="519"/>
    </location>
</feature>
<keyword evidence="8" id="KW-1185">Reference proteome</keyword>
<dbReference type="Pfam" id="PF00431">
    <property type="entry name" value="CUB"/>
    <property type="match status" value="1"/>
</dbReference>
<sequence>MPRRCVALFALSTLVLQEALAASCNYDIEVTNDWKNIQSPGFPTKFPPQTQCYWRLMAPEGYRIKLQFLRFSLVAPTQDGICNWQWLQIIDGDAGSYDQDGGHRVCGKQSPGTIVSSGRVLKLSLQSNTGSASQTYESFQASYAQTQDNPRIPEQAQTNVEGTKQDRPGPTRKTLGSVLERNKPKRPSTPKPMSQNERMELYNKYRNQGIDPNEIDISPYGEDNRMIRTRSTTPTTATTLLDDWAPPPKRTPTLSSEMRTVVIVVATIVLAFFVILIVKKFDLIQKYKNWKKKKSADDEKDMDSGFESHCKGVYVEDETVKRRIKKESLKSAGGKHQCRHQHRHHHHRNPKDQKIKRDDGKSRPPFSIKRTISKKTGIRSHPQHHLHHCRKKHKHKHRHSGHKSKKEQELSDQPPPQDQKVQHLPEDDKDCVRQISAKDKKVVNDAPKRRHHSNHQRSYVKTTYRNRAFDSEEDVENDPCHFKPSPPSREDRHSSEYQRHQRQQRSHRQHHLHHKRRSKNRYESSDSDLGI</sequence>
<feature type="compositionally biased region" description="Basic residues" evidence="3">
    <location>
        <begin position="371"/>
        <end position="405"/>
    </location>
</feature>
<dbReference type="InterPro" id="IPR000859">
    <property type="entry name" value="CUB_dom"/>
</dbReference>
<evidence type="ECO:0000313" key="7">
    <source>
        <dbReference type="EMBL" id="CAK8694384.1"/>
    </source>
</evidence>
<keyword evidence="5" id="KW-0732">Signal</keyword>
<feature type="region of interest" description="Disordered" evidence="3">
    <location>
        <begin position="158"/>
        <end position="194"/>
    </location>
</feature>
<accession>A0ABP0GU98</accession>
<feature type="transmembrane region" description="Helical" evidence="4">
    <location>
        <begin position="258"/>
        <end position="278"/>
    </location>
</feature>
<dbReference type="SMART" id="SM00042">
    <property type="entry name" value="CUB"/>
    <property type="match status" value="1"/>
</dbReference>
<gene>
    <name evidence="7" type="ORF">CVLEPA_LOCUS27754</name>
</gene>
<comment type="caution">
    <text evidence="2">Lacks conserved residue(s) required for the propagation of feature annotation.</text>
</comment>
<dbReference type="PANTHER" id="PTHR46908">
    <property type="entry name" value="CUBILIN-LIKE PROTEIN"/>
    <property type="match status" value="1"/>
</dbReference>
<proteinExistence type="predicted"/>
<organism evidence="7 8">
    <name type="scientific">Clavelina lepadiformis</name>
    <name type="common">Light-bulb sea squirt</name>
    <name type="synonym">Ascidia lepadiformis</name>
    <dbReference type="NCBI Taxonomy" id="159417"/>
    <lineage>
        <taxon>Eukaryota</taxon>
        <taxon>Metazoa</taxon>
        <taxon>Chordata</taxon>
        <taxon>Tunicata</taxon>
        <taxon>Ascidiacea</taxon>
        <taxon>Aplousobranchia</taxon>
        <taxon>Clavelinidae</taxon>
        <taxon>Clavelina</taxon>
    </lineage>
</organism>
<dbReference type="PROSITE" id="PS01180">
    <property type="entry name" value="CUB"/>
    <property type="match status" value="1"/>
</dbReference>
<evidence type="ECO:0000256" key="5">
    <source>
        <dbReference type="SAM" id="SignalP"/>
    </source>
</evidence>
<dbReference type="InterPro" id="IPR035914">
    <property type="entry name" value="Sperma_CUB_dom_sf"/>
</dbReference>
<reference evidence="7 8" key="1">
    <citation type="submission" date="2024-02" db="EMBL/GenBank/DDBJ databases">
        <authorList>
            <person name="Daric V."/>
            <person name="Darras S."/>
        </authorList>
    </citation>
    <scope>NUCLEOTIDE SEQUENCE [LARGE SCALE GENOMIC DNA]</scope>
</reference>
<feature type="compositionally biased region" description="Basic and acidic residues" evidence="3">
    <location>
        <begin position="350"/>
        <end position="362"/>
    </location>
</feature>
<keyword evidence="4" id="KW-0472">Membrane</keyword>